<dbReference type="EMBL" id="MK504444">
    <property type="protein sequence ID" value="QBJ03590.1"/>
    <property type="molecule type" value="Genomic_DNA"/>
</dbReference>
<dbReference type="Pfam" id="PF04860">
    <property type="entry name" value="Phage_portal"/>
    <property type="match status" value="1"/>
</dbReference>
<accession>A0A4Y5FFC9</accession>
<keyword evidence="2" id="KW-1171">Viral genome ejection through host cell envelope</keyword>
<evidence type="ECO:0000256" key="4">
    <source>
        <dbReference type="SAM" id="MobiDB-lite"/>
    </source>
</evidence>
<sequence length="541" mass="61385">MGIFNRNVQDTYIDTTAYNNIVNNYQEKLQKSVQNGKAQSNDLIGVLDIDGGNPKSKKTTTTFQNAVLAKKASLHEFSQALIIQAIIRTRCNQVRPYCHPAGYTSHGIGYQIVRRDKDTMTKSDLDKAHKYEQFLYHTGDPDNPKFKYNGNRDLFPEFINKMIVDRYVYDQRNIERIYKSRTSDKLDHFNAVDAGTIVIDNRPRSLDEPRKFAQYIRSKRTATWDEKHMTFISADAQTNANLQGYGFSPTEAAKEHINYFMQTEQFNARFFSQGGMTRGILVVNTGTDANQSQYSLNALQRQWSSQLGGLNNAWRIPVAVAQDAKFVNMTQNSKDMEFHEWLNFLTNLITADFSINPAEINMPNKGGTTSRGSNSINEGSSMKETMQNSQQKGLEPLLNELEDMVNDYLMPYIDKDFVFRFTLGDSKSALEKQKEIEAMGNNGLTFAEARKMNGKGLLTGDYKWLNDAPMNAVAVQWANLQAKDDPESQYTLQHSKDNTNFDGTSGMSKPSKDKDNKDNKEEIDNPDNPDNSVDESNQSSE</sequence>
<keyword evidence="2" id="KW-1160">Virus entry into host cell</keyword>
<evidence type="ECO:0000313" key="5">
    <source>
        <dbReference type="EMBL" id="QBJ03590.1"/>
    </source>
</evidence>
<organism evidence="5 6">
    <name type="scientific">Lactobacillus phage 3-521</name>
    <dbReference type="NCBI Taxonomy" id="2510943"/>
    <lineage>
        <taxon>Viruses</taxon>
        <taxon>Duplodnaviria</taxon>
        <taxon>Heunggongvirae</taxon>
        <taxon>Uroviricota</taxon>
        <taxon>Caudoviricetes</taxon>
        <taxon>Herelleviridae</taxon>
        <taxon>Watanabevirus</taxon>
        <taxon>Watanabevirus wv3521</taxon>
    </lineage>
</organism>
<feature type="region of interest" description="Disordered" evidence="4">
    <location>
        <begin position="486"/>
        <end position="541"/>
    </location>
</feature>
<feature type="region of interest" description="Disordered" evidence="4">
    <location>
        <begin position="362"/>
        <end position="385"/>
    </location>
</feature>
<proteinExistence type="predicted"/>
<gene>
    <name evidence="5" type="ORF">UCC3521_0052</name>
</gene>
<name>A0A4Y5FFC9_9CAUD</name>
<evidence type="ECO:0000313" key="6">
    <source>
        <dbReference type="Proteomes" id="UP000309991"/>
    </source>
</evidence>
<evidence type="ECO:0000256" key="3">
    <source>
        <dbReference type="ARBA" id="ARBA00023219"/>
    </source>
</evidence>
<keyword evidence="6" id="KW-1185">Reference proteome</keyword>
<keyword evidence="3" id="KW-0231">Viral genome packaging</keyword>
<keyword evidence="1" id="KW-1188">Viral release from host cell</keyword>
<keyword evidence="2" id="KW-1162">Viral penetration into host cytoplasm</keyword>
<reference evidence="5 6" key="1">
    <citation type="submission" date="2019-02" db="EMBL/GenBank/DDBJ databases">
        <title>Isolation of virulent Lactobacillus brevis phages.</title>
        <authorList>
            <person name="Feyereisen M."/>
            <person name="Mahony J."/>
            <person name="O'Sullivan T."/>
            <person name="van Sinderen D."/>
        </authorList>
    </citation>
    <scope>NUCLEOTIDE SEQUENCE [LARGE SCALE GENOMIC DNA]</scope>
</reference>
<dbReference type="InterPro" id="IPR006944">
    <property type="entry name" value="Phage/GTA_portal"/>
</dbReference>
<feature type="compositionally biased region" description="Polar residues" evidence="4">
    <location>
        <begin position="366"/>
        <end position="385"/>
    </location>
</feature>
<evidence type="ECO:0000256" key="1">
    <source>
        <dbReference type="ARBA" id="ARBA00022950"/>
    </source>
</evidence>
<feature type="compositionally biased region" description="Basic and acidic residues" evidence="4">
    <location>
        <begin position="510"/>
        <end position="523"/>
    </location>
</feature>
<evidence type="ECO:0000256" key="2">
    <source>
        <dbReference type="ARBA" id="ARBA00023009"/>
    </source>
</evidence>
<keyword evidence="1" id="KW-0118">Viral capsid assembly</keyword>
<dbReference type="Proteomes" id="UP000309991">
    <property type="component" value="Segment"/>
</dbReference>
<protein>
    <submittedName>
        <fullName evidence="5">Portal protein</fullName>
    </submittedName>
</protein>